<keyword evidence="7 10" id="KW-0067">ATP-binding</keyword>
<dbReference type="PROSITE" id="PS00108">
    <property type="entry name" value="PROTEIN_KINASE_ST"/>
    <property type="match status" value="1"/>
</dbReference>
<evidence type="ECO:0000256" key="5">
    <source>
        <dbReference type="ARBA" id="ARBA00022741"/>
    </source>
</evidence>
<dbReference type="EMBL" id="CP138894">
    <property type="protein sequence ID" value="WPK23276.1"/>
    <property type="molecule type" value="Genomic_DNA"/>
</dbReference>
<dbReference type="Gene3D" id="1.10.510.10">
    <property type="entry name" value="Transferase(Phosphotransferase) domain 1"/>
    <property type="match status" value="1"/>
</dbReference>
<protein>
    <recommendedName>
        <fullName evidence="1">non-specific serine/threonine protein kinase</fullName>
        <ecNumber evidence="1">2.7.11.1</ecNumber>
    </recommendedName>
</protein>
<proteinExistence type="predicted"/>
<evidence type="ECO:0000256" key="7">
    <source>
        <dbReference type="ARBA" id="ARBA00022840"/>
    </source>
</evidence>
<dbReference type="Gene3D" id="3.30.200.20">
    <property type="entry name" value="Phosphorylase Kinase, domain 1"/>
    <property type="match status" value="1"/>
</dbReference>
<dbReference type="PANTHER" id="PTHR24356">
    <property type="entry name" value="SERINE/THREONINE-PROTEIN KINASE"/>
    <property type="match status" value="1"/>
</dbReference>
<dbReference type="Pfam" id="PF00433">
    <property type="entry name" value="Pkinase_C"/>
    <property type="match status" value="1"/>
</dbReference>
<keyword evidence="2" id="KW-0723">Serine/threonine-protein kinase</keyword>
<dbReference type="Pfam" id="PF00069">
    <property type="entry name" value="Pkinase"/>
    <property type="match status" value="1"/>
</dbReference>
<evidence type="ECO:0000259" key="12">
    <source>
        <dbReference type="PROSITE" id="PS50011"/>
    </source>
</evidence>
<dbReference type="GO" id="GO:0005524">
    <property type="term" value="F:ATP binding"/>
    <property type="evidence" value="ECO:0007669"/>
    <property type="project" value="UniProtKB-UniRule"/>
</dbReference>
<dbReference type="InterPro" id="IPR000961">
    <property type="entry name" value="AGC-kinase_C"/>
</dbReference>
<dbReference type="FunFam" id="1.10.510.10:FF:000319">
    <property type="entry name" value="Non-specific serine/threonine protein kinase"/>
    <property type="match status" value="1"/>
</dbReference>
<feature type="region of interest" description="Disordered" evidence="11">
    <location>
        <begin position="110"/>
        <end position="135"/>
    </location>
</feature>
<dbReference type="PANTHER" id="PTHR24356:SF417">
    <property type="entry name" value="CELL CYCLE PROTEIN KINASE DBF2-RELATED"/>
    <property type="match status" value="1"/>
</dbReference>
<dbReference type="InterPro" id="IPR017892">
    <property type="entry name" value="Pkinase_C"/>
</dbReference>
<dbReference type="KEGG" id="asau:88171580"/>
<keyword evidence="5 10" id="KW-0547">Nucleotide-binding</keyword>
<dbReference type="PROSITE" id="PS50011">
    <property type="entry name" value="PROTEIN_KINASE_DOM"/>
    <property type="match status" value="1"/>
</dbReference>
<evidence type="ECO:0000256" key="11">
    <source>
        <dbReference type="SAM" id="MobiDB-lite"/>
    </source>
</evidence>
<dbReference type="InterPro" id="IPR011009">
    <property type="entry name" value="Kinase-like_dom_sf"/>
</dbReference>
<dbReference type="GO" id="GO:0030447">
    <property type="term" value="P:filamentous growth"/>
    <property type="evidence" value="ECO:0007669"/>
    <property type="project" value="UniProtKB-ARBA"/>
</dbReference>
<evidence type="ECO:0000256" key="3">
    <source>
        <dbReference type="ARBA" id="ARBA00022553"/>
    </source>
</evidence>
<dbReference type="InterPro" id="IPR000719">
    <property type="entry name" value="Prot_kinase_dom"/>
</dbReference>
<evidence type="ECO:0000313" key="15">
    <source>
        <dbReference type="Proteomes" id="UP001338582"/>
    </source>
</evidence>
<evidence type="ECO:0000256" key="9">
    <source>
        <dbReference type="ARBA" id="ARBA00048679"/>
    </source>
</evidence>
<comment type="catalytic activity">
    <reaction evidence="8">
        <text>L-threonyl-[protein] + ATP = O-phospho-L-threonyl-[protein] + ADP + H(+)</text>
        <dbReference type="Rhea" id="RHEA:46608"/>
        <dbReference type="Rhea" id="RHEA-COMP:11060"/>
        <dbReference type="Rhea" id="RHEA-COMP:11605"/>
        <dbReference type="ChEBI" id="CHEBI:15378"/>
        <dbReference type="ChEBI" id="CHEBI:30013"/>
        <dbReference type="ChEBI" id="CHEBI:30616"/>
        <dbReference type="ChEBI" id="CHEBI:61977"/>
        <dbReference type="ChEBI" id="CHEBI:456216"/>
        <dbReference type="EC" id="2.7.11.1"/>
    </reaction>
</comment>
<dbReference type="GeneID" id="88171580"/>
<reference evidence="14 15" key="1">
    <citation type="submission" date="2023-10" db="EMBL/GenBank/DDBJ databases">
        <title>Draft Genome Sequence of Candida saopaulonensis from a very Premature Infant with Sepsis.</title>
        <authorList>
            <person name="Ning Y."/>
            <person name="Dai R."/>
            <person name="Xiao M."/>
            <person name="Xu Y."/>
            <person name="Yan Q."/>
            <person name="Zhang L."/>
        </authorList>
    </citation>
    <scope>NUCLEOTIDE SEQUENCE [LARGE SCALE GENOMIC DNA]</scope>
    <source>
        <strain evidence="14 15">19XY460</strain>
    </source>
</reference>
<keyword evidence="6" id="KW-0418">Kinase</keyword>
<dbReference type="Proteomes" id="UP001338582">
    <property type="component" value="Chromosome 1"/>
</dbReference>
<keyword evidence="3" id="KW-0597">Phosphoprotein</keyword>
<dbReference type="CDD" id="cd05600">
    <property type="entry name" value="STKc_Sid2p_like"/>
    <property type="match status" value="1"/>
</dbReference>
<dbReference type="PROSITE" id="PS00107">
    <property type="entry name" value="PROTEIN_KINASE_ATP"/>
    <property type="match status" value="1"/>
</dbReference>
<evidence type="ECO:0000256" key="10">
    <source>
        <dbReference type="PROSITE-ProRule" id="PRU10141"/>
    </source>
</evidence>
<dbReference type="SMART" id="SM00133">
    <property type="entry name" value="S_TK_X"/>
    <property type="match status" value="1"/>
</dbReference>
<dbReference type="InterPro" id="IPR050236">
    <property type="entry name" value="Ser_Thr_kinase_AGC"/>
</dbReference>
<sequence>MYTYTENFHLSQNGPRRAFLPHAEASALPVSTSMHVITSASGQFVNTDPSPTHKFYSSKNQKLQRVYDALLNMSFFRSPRSPRKADYEVADISHSLENISFSSNMMDVDSSYTNAHTPRKPQNDKENITPGNSPTKLIVHKSPLRRKSLGANTHAQNMKLHNHISELQPPNAYLGPDFRTKANSAKTKRLTSVAQLYFLDYYCDMFDYVILRQERCRMVEDRLSNDPQYAANPRRQQMEWKNYVGRERAFLRKRRLKPKHKDFEMITQVGQGGYGQVFLARKKDTREVCALKILNKSLLLKLDETRHVLTERDILTNTRLEWLVKLLYAFQDAEKVYLAMEFVPGGDFRTLLNNTGYLIPPHARFYIAEMFAAVNSLHDLGFTHRDLKPENFLIDSKGHIKLTDFGLAAGTVSKDRIESMRLKLANLQDIEDYQVPSKLMSERQKLFKQSQGHHNLANSIVGSPDYMALEVLEGKSYDFTIDYWSLGCMLFEALCGYPPFSGSKQDETYHNLKHWKTALRRPQTRDGRYVFSDRTWQLIIRLIASSSTRLRNFKQVQQQPYFSDIDNWDTLRTRSPPFTPQLDNEEDAGYFDDFEDEQSMMKYKDVFARQEQNESLLGGAGGLDRKGASNFIGFTFKHKSDPNNKFQNGEINLLGGAAGGFGRRPQGPTRSNYLDPLATLY</sequence>
<dbReference type="GO" id="GO:0004674">
    <property type="term" value="F:protein serine/threonine kinase activity"/>
    <property type="evidence" value="ECO:0007669"/>
    <property type="project" value="UniProtKB-KW"/>
</dbReference>
<dbReference type="GO" id="GO:0005816">
    <property type="term" value="C:spindle pole body"/>
    <property type="evidence" value="ECO:0007669"/>
    <property type="project" value="TreeGrafter"/>
</dbReference>
<dbReference type="InterPro" id="IPR017441">
    <property type="entry name" value="Protein_kinase_ATP_BS"/>
</dbReference>
<evidence type="ECO:0000256" key="8">
    <source>
        <dbReference type="ARBA" id="ARBA00047899"/>
    </source>
</evidence>
<dbReference type="FunFam" id="3.30.200.20:FF:000109">
    <property type="entry name" value="Non-specific serine/threonine protein kinase"/>
    <property type="match status" value="1"/>
</dbReference>
<evidence type="ECO:0000259" key="13">
    <source>
        <dbReference type="PROSITE" id="PS51285"/>
    </source>
</evidence>
<accession>A0AAX4H3Z3</accession>
<evidence type="ECO:0000256" key="4">
    <source>
        <dbReference type="ARBA" id="ARBA00022679"/>
    </source>
</evidence>
<feature type="domain" description="AGC-kinase C-terminal" evidence="13">
    <location>
        <begin position="564"/>
        <end position="646"/>
    </location>
</feature>
<dbReference type="RefSeq" id="XP_062875663.1">
    <property type="nucleotide sequence ID" value="XM_063019593.1"/>
</dbReference>
<keyword evidence="15" id="KW-1185">Reference proteome</keyword>
<dbReference type="InterPro" id="IPR008271">
    <property type="entry name" value="Ser/Thr_kinase_AS"/>
</dbReference>
<dbReference type="SUPFAM" id="SSF56112">
    <property type="entry name" value="Protein kinase-like (PK-like)"/>
    <property type="match status" value="1"/>
</dbReference>
<dbReference type="SMART" id="SM00220">
    <property type="entry name" value="S_TKc"/>
    <property type="match status" value="1"/>
</dbReference>
<feature type="binding site" evidence="10">
    <location>
        <position position="292"/>
    </location>
    <ligand>
        <name>ATP</name>
        <dbReference type="ChEBI" id="CHEBI:30616"/>
    </ligand>
</feature>
<evidence type="ECO:0000256" key="2">
    <source>
        <dbReference type="ARBA" id="ARBA00022527"/>
    </source>
</evidence>
<gene>
    <name evidence="14" type="ORF">PUMCH_000511</name>
</gene>
<keyword evidence="4" id="KW-0808">Transferase</keyword>
<dbReference type="EC" id="2.7.11.1" evidence="1"/>
<evidence type="ECO:0000256" key="6">
    <source>
        <dbReference type="ARBA" id="ARBA00022777"/>
    </source>
</evidence>
<organism evidence="14 15">
    <name type="scientific">Australozyma saopauloensis</name>
    <dbReference type="NCBI Taxonomy" id="291208"/>
    <lineage>
        <taxon>Eukaryota</taxon>
        <taxon>Fungi</taxon>
        <taxon>Dikarya</taxon>
        <taxon>Ascomycota</taxon>
        <taxon>Saccharomycotina</taxon>
        <taxon>Pichiomycetes</taxon>
        <taxon>Metschnikowiaceae</taxon>
        <taxon>Australozyma</taxon>
    </lineage>
</organism>
<feature type="domain" description="Protein kinase" evidence="12">
    <location>
        <begin position="263"/>
        <end position="562"/>
    </location>
</feature>
<evidence type="ECO:0000313" key="14">
    <source>
        <dbReference type="EMBL" id="WPK23276.1"/>
    </source>
</evidence>
<dbReference type="FunFam" id="1.10.510.10:FF:000141">
    <property type="entry name" value="Non-specific serine/threonine protein kinase"/>
    <property type="match status" value="1"/>
</dbReference>
<dbReference type="GO" id="GO:0035556">
    <property type="term" value="P:intracellular signal transduction"/>
    <property type="evidence" value="ECO:0007669"/>
    <property type="project" value="TreeGrafter"/>
</dbReference>
<dbReference type="PROSITE" id="PS51285">
    <property type="entry name" value="AGC_KINASE_CTER"/>
    <property type="match status" value="1"/>
</dbReference>
<evidence type="ECO:0000256" key="1">
    <source>
        <dbReference type="ARBA" id="ARBA00012513"/>
    </source>
</evidence>
<comment type="catalytic activity">
    <reaction evidence="9">
        <text>L-seryl-[protein] + ATP = O-phospho-L-seryl-[protein] + ADP + H(+)</text>
        <dbReference type="Rhea" id="RHEA:17989"/>
        <dbReference type="Rhea" id="RHEA-COMP:9863"/>
        <dbReference type="Rhea" id="RHEA-COMP:11604"/>
        <dbReference type="ChEBI" id="CHEBI:15378"/>
        <dbReference type="ChEBI" id="CHEBI:29999"/>
        <dbReference type="ChEBI" id="CHEBI:30616"/>
        <dbReference type="ChEBI" id="CHEBI:83421"/>
        <dbReference type="ChEBI" id="CHEBI:456216"/>
        <dbReference type="EC" id="2.7.11.1"/>
    </reaction>
</comment>
<dbReference type="AlphaFoldDB" id="A0AAX4H3Z3"/>
<name>A0AAX4H3Z3_9ASCO</name>